<dbReference type="EMBL" id="MK798143">
    <property type="protein sequence ID" value="QDH45685.1"/>
    <property type="molecule type" value="Genomic_DNA"/>
</dbReference>
<gene>
    <name evidence="1" type="ORF">AAM37_gp14</name>
</gene>
<dbReference type="Proteomes" id="UP000317930">
    <property type="component" value="Segment"/>
</dbReference>
<proteinExistence type="predicted"/>
<evidence type="ECO:0000313" key="1">
    <source>
        <dbReference type="EMBL" id="QDH45685.1"/>
    </source>
</evidence>
<keyword evidence="2" id="KW-1185">Reference proteome</keyword>
<organism evidence="1 2">
    <name type="scientific">Pantoea phage vB_PagM_AAM37</name>
    <dbReference type="NCBI Taxonomy" id="2588093"/>
    <lineage>
        <taxon>Viruses</taxon>
        <taxon>Duplodnaviria</taxon>
        <taxon>Heunggongvirae</taxon>
        <taxon>Uroviricota</taxon>
        <taxon>Caudoviricetes</taxon>
        <taxon>Dibbivirus</taxon>
        <taxon>Dibbivirus AAM37</taxon>
    </lineage>
</organism>
<reference evidence="1 2" key="1">
    <citation type="submission" date="2019-04" db="EMBL/GenBank/DDBJ databases">
        <title>Complete genome sequence of Pantoea sp. infecting bacteriophage vB_PagM_AAM37.</title>
        <authorList>
            <person name="Truncaite L."/>
            <person name="Simoliuniene M."/>
            <person name="Zajanckauskaite A."/>
            <person name="Meskys R."/>
            <person name="Simoliunas E."/>
        </authorList>
    </citation>
    <scope>NUCLEOTIDE SEQUENCE [LARGE SCALE GENOMIC DNA]</scope>
    <source>
        <strain evidence="1">AAM37</strain>
    </source>
</reference>
<name>A0A513ZYA3_9CAUD</name>
<evidence type="ECO:0000313" key="2">
    <source>
        <dbReference type="Proteomes" id="UP000317930"/>
    </source>
</evidence>
<protein>
    <submittedName>
        <fullName evidence="1">Putative head closure protein</fullName>
    </submittedName>
</protein>
<accession>A0A513ZYA3</accession>
<sequence>MIGNGPFNKFRKDHAVIIVSDSYFKDGVIMPGERMYTKAKFSVQAIKNNEEIQGFAEGRRVSDWRRLYSDTKLPLAGDQLFISASVDVNKGTLATEDGKVIAVGAYIGEKEGMSNPALVVIDGREYEVIERISWQNGIISHYKYYVVRKTYG</sequence>